<dbReference type="AlphaFoldDB" id="A0A848G3T3"/>
<dbReference type="Proteomes" id="UP000580043">
    <property type="component" value="Unassembled WGS sequence"/>
</dbReference>
<sequence length="102" mass="11379">MNFEFSNSNRPKSLFPLGQVVATHGALDLLDRSATNAFALLQRHQAGDWGDIHPDDVTANREAVQHGFRILSSYPLGTQAERLWIITEADRSVTTLLLPSEY</sequence>
<dbReference type="EMBL" id="JABBGA010000010">
    <property type="protein sequence ID" value="NML26887.1"/>
    <property type="molecule type" value="Genomic_DNA"/>
</dbReference>
<keyword evidence="2" id="KW-1185">Reference proteome</keyword>
<dbReference type="RefSeq" id="WP_169146425.1">
    <property type="nucleotide sequence ID" value="NZ_JABBGA010000010.1"/>
</dbReference>
<accession>A0A848G3T3</accession>
<evidence type="ECO:0008006" key="3">
    <source>
        <dbReference type="Google" id="ProtNLM"/>
    </source>
</evidence>
<evidence type="ECO:0000313" key="1">
    <source>
        <dbReference type="EMBL" id="NML26887.1"/>
    </source>
</evidence>
<evidence type="ECO:0000313" key="2">
    <source>
        <dbReference type="Proteomes" id="UP000580043"/>
    </source>
</evidence>
<proteinExistence type="predicted"/>
<name>A0A848G3T3_9RHOO</name>
<comment type="caution">
    <text evidence="1">The sequence shown here is derived from an EMBL/GenBank/DDBJ whole genome shotgun (WGS) entry which is preliminary data.</text>
</comment>
<reference evidence="1 2" key="1">
    <citation type="submission" date="2020-04" db="EMBL/GenBank/DDBJ databases">
        <title>Zoogloea sp. G-4-1-14 isolated from soil.</title>
        <authorList>
            <person name="Dahal R.H."/>
        </authorList>
    </citation>
    <scope>NUCLEOTIDE SEQUENCE [LARGE SCALE GENOMIC DNA]</scope>
    <source>
        <strain evidence="1 2">G-4-1-14</strain>
    </source>
</reference>
<organism evidence="1 2">
    <name type="scientific">Zoogloea dura</name>
    <dbReference type="NCBI Taxonomy" id="2728840"/>
    <lineage>
        <taxon>Bacteria</taxon>
        <taxon>Pseudomonadati</taxon>
        <taxon>Pseudomonadota</taxon>
        <taxon>Betaproteobacteria</taxon>
        <taxon>Rhodocyclales</taxon>
        <taxon>Zoogloeaceae</taxon>
        <taxon>Zoogloea</taxon>
    </lineage>
</organism>
<gene>
    <name evidence="1" type="ORF">HHL15_14120</name>
</gene>
<protein>
    <recommendedName>
        <fullName evidence="3">Type I restriction endonuclease subunit M</fullName>
    </recommendedName>
</protein>